<dbReference type="NCBIfam" id="TIGR00079">
    <property type="entry name" value="pept_deformyl"/>
    <property type="match status" value="1"/>
</dbReference>
<feature type="binding site" evidence="2">
    <location>
        <position position="138"/>
    </location>
    <ligand>
        <name>Fe cation</name>
        <dbReference type="ChEBI" id="CHEBI:24875"/>
    </ligand>
</feature>
<feature type="binding site" evidence="2">
    <location>
        <position position="134"/>
    </location>
    <ligand>
        <name>Fe cation</name>
        <dbReference type="ChEBI" id="CHEBI:24875"/>
    </ligand>
</feature>
<dbReference type="PANTHER" id="PTHR10458:SF22">
    <property type="entry name" value="PEPTIDE DEFORMYLASE"/>
    <property type="match status" value="1"/>
</dbReference>
<sequence length="154" mass="17314">MSIKKIVTIGESILRQRANEIDLDEIRTDVFRCLVENMIETMRAAQGVGLAAPQIGINQRVFVAETSAGPIALINPKFTKMSKKTTPYEEGCLSIPGKYGLVRRATEVDIEALTLEDKKITFTAKGFFARVMQHEMDHLDGILFVDRIEEQNRT</sequence>
<dbReference type="NCBIfam" id="NF001159">
    <property type="entry name" value="PRK00150.1-3"/>
    <property type="match status" value="1"/>
</dbReference>
<dbReference type="GO" id="GO:0042586">
    <property type="term" value="F:peptide deformylase activity"/>
    <property type="evidence" value="ECO:0007669"/>
    <property type="project" value="UniProtKB-UniRule"/>
</dbReference>
<feature type="binding site" evidence="2">
    <location>
        <position position="92"/>
    </location>
    <ligand>
        <name>Fe cation</name>
        <dbReference type="ChEBI" id="CHEBI:24875"/>
    </ligand>
</feature>
<keyword evidence="2" id="KW-0479">Metal-binding</keyword>
<dbReference type="SUPFAM" id="SSF56420">
    <property type="entry name" value="Peptide deformylase"/>
    <property type="match status" value="1"/>
</dbReference>
<dbReference type="GO" id="GO:0006412">
    <property type="term" value="P:translation"/>
    <property type="evidence" value="ECO:0007669"/>
    <property type="project" value="UniProtKB-UniRule"/>
</dbReference>
<reference evidence="3 4" key="1">
    <citation type="journal article" date="2016" name="Nat. Commun.">
        <title>Thousands of microbial genomes shed light on interconnected biogeochemical processes in an aquifer system.</title>
        <authorList>
            <person name="Anantharaman K."/>
            <person name="Brown C.T."/>
            <person name="Hug L.A."/>
            <person name="Sharon I."/>
            <person name="Castelle C.J."/>
            <person name="Probst A.J."/>
            <person name="Thomas B.C."/>
            <person name="Singh A."/>
            <person name="Wilkins M.J."/>
            <person name="Karaoz U."/>
            <person name="Brodie E.L."/>
            <person name="Williams K.H."/>
            <person name="Hubbard S.S."/>
            <person name="Banfield J.F."/>
        </authorList>
    </citation>
    <scope>NUCLEOTIDE SEQUENCE [LARGE SCALE GENOMIC DNA]</scope>
</reference>
<dbReference type="GO" id="GO:0046872">
    <property type="term" value="F:metal ion binding"/>
    <property type="evidence" value="ECO:0007669"/>
    <property type="project" value="UniProtKB-KW"/>
</dbReference>
<dbReference type="EMBL" id="MGFG01000032">
    <property type="protein sequence ID" value="OGM00355.1"/>
    <property type="molecule type" value="Genomic_DNA"/>
</dbReference>
<evidence type="ECO:0000256" key="1">
    <source>
        <dbReference type="ARBA" id="ARBA00010759"/>
    </source>
</evidence>
<evidence type="ECO:0000313" key="4">
    <source>
        <dbReference type="Proteomes" id="UP000176988"/>
    </source>
</evidence>
<comment type="similarity">
    <text evidence="1 2">Belongs to the polypeptide deformylase family.</text>
</comment>
<protein>
    <recommendedName>
        <fullName evidence="2">Peptide deformylase</fullName>
        <shortName evidence="2">PDF</shortName>
        <ecNumber evidence="2">3.5.1.88</ecNumber>
    </recommendedName>
    <alternativeName>
        <fullName evidence="2">Polypeptide deformylase</fullName>
    </alternativeName>
</protein>
<comment type="cofactor">
    <cofactor evidence="2">
        <name>Fe(2+)</name>
        <dbReference type="ChEBI" id="CHEBI:29033"/>
    </cofactor>
    <text evidence="2">Binds 1 Fe(2+) ion.</text>
</comment>
<dbReference type="CDD" id="cd00487">
    <property type="entry name" value="Pep_deformylase"/>
    <property type="match status" value="1"/>
</dbReference>
<keyword evidence="2" id="KW-0378">Hydrolase</keyword>
<dbReference type="EC" id="3.5.1.88" evidence="2"/>
<dbReference type="HAMAP" id="MF_00163">
    <property type="entry name" value="Pep_deformylase"/>
    <property type="match status" value="1"/>
</dbReference>
<gene>
    <name evidence="2" type="primary">def</name>
    <name evidence="3" type="ORF">A2480_03840</name>
</gene>
<keyword evidence="2" id="KW-0408">Iron</keyword>
<dbReference type="Proteomes" id="UP000176988">
    <property type="component" value="Unassembled WGS sequence"/>
</dbReference>
<dbReference type="Pfam" id="PF01327">
    <property type="entry name" value="Pep_deformylase"/>
    <property type="match status" value="1"/>
</dbReference>
<dbReference type="PANTHER" id="PTHR10458">
    <property type="entry name" value="PEPTIDE DEFORMYLASE"/>
    <property type="match status" value="1"/>
</dbReference>
<organism evidence="3 4">
    <name type="scientific">Candidatus Uhrbacteria bacterium RIFOXYC2_FULL_47_19</name>
    <dbReference type="NCBI Taxonomy" id="1802424"/>
    <lineage>
        <taxon>Bacteria</taxon>
        <taxon>Candidatus Uhriibacteriota</taxon>
    </lineage>
</organism>
<comment type="catalytic activity">
    <reaction evidence="2">
        <text>N-terminal N-formyl-L-methionyl-[peptide] + H2O = N-terminal L-methionyl-[peptide] + formate</text>
        <dbReference type="Rhea" id="RHEA:24420"/>
        <dbReference type="Rhea" id="RHEA-COMP:10639"/>
        <dbReference type="Rhea" id="RHEA-COMP:10640"/>
        <dbReference type="ChEBI" id="CHEBI:15377"/>
        <dbReference type="ChEBI" id="CHEBI:15740"/>
        <dbReference type="ChEBI" id="CHEBI:49298"/>
        <dbReference type="ChEBI" id="CHEBI:64731"/>
        <dbReference type="EC" id="3.5.1.88"/>
    </reaction>
</comment>
<dbReference type="PRINTS" id="PR01576">
    <property type="entry name" value="PDEFORMYLASE"/>
</dbReference>
<dbReference type="InterPro" id="IPR036821">
    <property type="entry name" value="Peptide_deformylase_sf"/>
</dbReference>
<proteinExistence type="inferred from homology"/>
<dbReference type="AlphaFoldDB" id="A0A1F7WE71"/>
<feature type="active site" evidence="2">
    <location>
        <position position="135"/>
    </location>
</feature>
<evidence type="ECO:0000313" key="3">
    <source>
        <dbReference type="EMBL" id="OGM00355.1"/>
    </source>
</evidence>
<dbReference type="STRING" id="1802424.A2480_03840"/>
<dbReference type="Gene3D" id="3.90.45.10">
    <property type="entry name" value="Peptide deformylase"/>
    <property type="match status" value="1"/>
</dbReference>
<comment type="caution">
    <text evidence="3">The sequence shown here is derived from an EMBL/GenBank/DDBJ whole genome shotgun (WGS) entry which is preliminary data.</text>
</comment>
<evidence type="ECO:0000256" key="2">
    <source>
        <dbReference type="HAMAP-Rule" id="MF_00163"/>
    </source>
</evidence>
<keyword evidence="2" id="KW-0648">Protein biosynthesis</keyword>
<dbReference type="PIRSF" id="PIRSF004749">
    <property type="entry name" value="Pep_def"/>
    <property type="match status" value="1"/>
</dbReference>
<comment type="function">
    <text evidence="2">Removes the formyl group from the N-terminal Met of newly synthesized proteins. Requires at least a dipeptide for an efficient rate of reaction. N-terminal L-methionine is a prerequisite for activity but the enzyme has broad specificity at other positions.</text>
</comment>
<accession>A0A1F7WE71</accession>
<name>A0A1F7WE71_9BACT</name>
<dbReference type="InterPro" id="IPR023635">
    <property type="entry name" value="Peptide_deformylase"/>
</dbReference>